<evidence type="ECO:0000256" key="2">
    <source>
        <dbReference type="ARBA" id="ARBA00022490"/>
    </source>
</evidence>
<dbReference type="PANTHER" id="PTHR24107">
    <property type="entry name" value="YNEIN REGULATORY COMPLEX SUBUNIT 5"/>
    <property type="match status" value="1"/>
</dbReference>
<evidence type="ECO:0000313" key="7">
    <source>
        <dbReference type="Proteomes" id="UP001470230"/>
    </source>
</evidence>
<dbReference type="InterPro" id="IPR052410">
    <property type="entry name" value="DRC5"/>
</dbReference>
<protein>
    <recommendedName>
        <fullName evidence="8">Leucine Rich Repeat family protein</fullName>
    </recommendedName>
</protein>
<dbReference type="EMBL" id="JAPFFF010000015">
    <property type="protein sequence ID" value="KAK8866656.1"/>
    <property type="molecule type" value="Genomic_DNA"/>
</dbReference>
<dbReference type="SUPFAM" id="SSF52047">
    <property type="entry name" value="RNI-like"/>
    <property type="match status" value="2"/>
</dbReference>
<keyword evidence="7" id="KW-1185">Reference proteome</keyword>
<dbReference type="PANTHER" id="PTHR24107:SF2">
    <property type="entry name" value="NLR FAMILY CARD DOMAIN CONTAINING 3"/>
    <property type="match status" value="1"/>
</dbReference>
<reference evidence="6 7" key="1">
    <citation type="submission" date="2024-04" db="EMBL/GenBank/DDBJ databases">
        <title>Tritrichomonas musculus Genome.</title>
        <authorList>
            <person name="Alves-Ferreira E."/>
            <person name="Grigg M."/>
            <person name="Lorenzi H."/>
            <person name="Galac M."/>
        </authorList>
    </citation>
    <scope>NUCLEOTIDE SEQUENCE [LARGE SCALE GENOMIC DNA]</scope>
    <source>
        <strain evidence="6 7">EAF2021</strain>
    </source>
</reference>
<proteinExistence type="predicted"/>
<dbReference type="Pfam" id="PF13516">
    <property type="entry name" value="LRR_6"/>
    <property type="match status" value="3"/>
</dbReference>
<feature type="coiled-coil region" evidence="4">
    <location>
        <begin position="503"/>
        <end position="625"/>
    </location>
</feature>
<gene>
    <name evidence="6" type="ORF">M9Y10_009622</name>
</gene>
<keyword evidence="2" id="KW-0963">Cytoplasm</keyword>
<keyword evidence="3" id="KW-0206">Cytoskeleton</keyword>
<evidence type="ECO:0000256" key="3">
    <source>
        <dbReference type="ARBA" id="ARBA00023212"/>
    </source>
</evidence>
<comment type="subcellular location">
    <subcellularLocation>
        <location evidence="1">Cytoplasm</location>
        <location evidence="1">Cytoskeleton</location>
    </subcellularLocation>
</comment>
<evidence type="ECO:0000313" key="6">
    <source>
        <dbReference type="EMBL" id="KAK8866656.1"/>
    </source>
</evidence>
<organism evidence="6 7">
    <name type="scientific">Tritrichomonas musculus</name>
    <dbReference type="NCBI Taxonomy" id="1915356"/>
    <lineage>
        <taxon>Eukaryota</taxon>
        <taxon>Metamonada</taxon>
        <taxon>Parabasalia</taxon>
        <taxon>Tritrichomonadida</taxon>
        <taxon>Tritrichomonadidae</taxon>
        <taxon>Tritrichomonas</taxon>
    </lineage>
</organism>
<dbReference type="SMART" id="SM00368">
    <property type="entry name" value="LRR_RI"/>
    <property type="match status" value="7"/>
</dbReference>
<evidence type="ECO:0000256" key="4">
    <source>
        <dbReference type="SAM" id="Coils"/>
    </source>
</evidence>
<keyword evidence="4" id="KW-0175">Coiled coil</keyword>
<feature type="compositionally biased region" description="Basic residues" evidence="5">
    <location>
        <begin position="687"/>
        <end position="696"/>
    </location>
</feature>
<dbReference type="Gene3D" id="3.80.10.10">
    <property type="entry name" value="Ribonuclease Inhibitor"/>
    <property type="match status" value="3"/>
</dbReference>
<dbReference type="InterPro" id="IPR032675">
    <property type="entry name" value="LRR_dom_sf"/>
</dbReference>
<evidence type="ECO:0000256" key="5">
    <source>
        <dbReference type="SAM" id="MobiDB-lite"/>
    </source>
</evidence>
<dbReference type="Proteomes" id="UP001470230">
    <property type="component" value="Unassembled WGS sequence"/>
</dbReference>
<comment type="caution">
    <text evidence="6">The sequence shown here is derived from an EMBL/GenBank/DDBJ whole genome shotgun (WGS) entry which is preliminary data.</text>
</comment>
<dbReference type="InterPro" id="IPR001611">
    <property type="entry name" value="Leu-rich_rpt"/>
</dbReference>
<sequence>MTQKNETDTTANTDQVSFLEELYVARCKDTLEQPSREEFLRFNSRLKSRSSGPICSLRNQHLGVSAANTLSKFLRNRTELVKLDLYCNLIRDHGLQVVSHLLHLNPSIRIFNIGCNDLTDKAAPYLAEIIGYGNVESLQVGMIEKSLHPNKLTAVTLDAVAEALVKSNTLKSLGINGSAFSHKSIPNVPSAEVSLIKMLSKCDSLQMLRMSNCEITSPMMLQVIENGLCYNCTLLRLDISNNNLNTAVGVRLAQYLLEKTKALDISPDEENPDQEAETITTDNEPHLFYLDASKNQFTVQVASAFSKTLLVYSNLGYLDLSYNDLGDDGAMQLAQSLRINQTLVELHLSSTKLTSTGGISIAESLKENQTLTTLNLSKNKLGDATAYSIAEMLTVNKTLATLMISSAMLSNDGGIQIAQASPLCPSLTSIDMSDNFFTEDAGSAMEKLFRDNPTILKIDVNGTQINHFSFHALNEICARNAAMLKQKEQKPLRNQLVKSQYSVVELQRKKEILRNLIDEKNDLQNQIDELNQKIMNLKSDEEVNASMLTKQIQEREQQMTNEKVDFEEKMNKLQESLKEFEEKKEEISKTLESQLKSIEETQAKIKEKNEILQKMTEEFEAKKAEKLKEIEMINNAADELLKLSQDPEALAAMEQLPEFIEFEEDKAAEEARRAQAEAEAAAEAANKKKKHKKKGK</sequence>
<evidence type="ECO:0008006" key="8">
    <source>
        <dbReference type="Google" id="ProtNLM"/>
    </source>
</evidence>
<evidence type="ECO:0000256" key="1">
    <source>
        <dbReference type="ARBA" id="ARBA00004245"/>
    </source>
</evidence>
<name>A0ABR2IQD1_9EUKA</name>
<feature type="region of interest" description="Disordered" evidence="5">
    <location>
        <begin position="666"/>
        <end position="696"/>
    </location>
</feature>
<accession>A0ABR2IQD1</accession>